<feature type="region of interest" description="Disordered" evidence="1">
    <location>
        <begin position="1"/>
        <end position="21"/>
    </location>
</feature>
<dbReference type="Proteomes" id="UP001605036">
    <property type="component" value="Unassembled WGS sequence"/>
</dbReference>
<name>A0ABD1Z8X4_9MARC</name>
<accession>A0ABD1Z8X4</accession>
<feature type="compositionally biased region" description="Acidic residues" evidence="1">
    <location>
        <begin position="93"/>
        <end position="110"/>
    </location>
</feature>
<evidence type="ECO:0000313" key="2">
    <source>
        <dbReference type="EMBL" id="KAL2643824.1"/>
    </source>
</evidence>
<dbReference type="EMBL" id="JBHFFA010000002">
    <property type="protein sequence ID" value="KAL2643824.1"/>
    <property type="molecule type" value="Genomic_DNA"/>
</dbReference>
<evidence type="ECO:0000313" key="3">
    <source>
        <dbReference type="Proteomes" id="UP001605036"/>
    </source>
</evidence>
<proteinExistence type="predicted"/>
<feature type="region of interest" description="Disordered" evidence="1">
    <location>
        <begin position="74"/>
        <end position="113"/>
    </location>
</feature>
<comment type="caution">
    <text evidence="2">The sequence shown here is derived from an EMBL/GenBank/DDBJ whole genome shotgun (WGS) entry which is preliminary data.</text>
</comment>
<feature type="compositionally biased region" description="Basic and acidic residues" evidence="1">
    <location>
        <begin position="7"/>
        <end position="21"/>
    </location>
</feature>
<dbReference type="AlphaFoldDB" id="A0ABD1Z8X4"/>
<protein>
    <submittedName>
        <fullName evidence="2">Uncharacterized protein</fullName>
    </submittedName>
</protein>
<reference evidence="2 3" key="1">
    <citation type="submission" date="2024-09" db="EMBL/GenBank/DDBJ databases">
        <title>Chromosome-scale assembly of Riccia fluitans.</title>
        <authorList>
            <person name="Paukszto L."/>
            <person name="Sawicki J."/>
            <person name="Karawczyk K."/>
            <person name="Piernik-Szablinska J."/>
            <person name="Szczecinska M."/>
            <person name="Mazdziarz M."/>
        </authorList>
    </citation>
    <scope>NUCLEOTIDE SEQUENCE [LARGE SCALE GENOMIC DNA]</scope>
    <source>
        <strain evidence="2">Rf_01</strain>
        <tissue evidence="2">Aerial parts of the thallus</tissue>
    </source>
</reference>
<evidence type="ECO:0000256" key="1">
    <source>
        <dbReference type="SAM" id="MobiDB-lite"/>
    </source>
</evidence>
<sequence>MVLEHGSWIDRRGSDSWNDDRGQIESEMSVYHKMYAIFGHRANIVPPATAEDGLPPEVEMEEDSSVPITFLDSQKKEVGGGGEGDEIAHAETENLDDEFGDDGGAPDDEQPFSMFNHLLWSDNLEQHHLRNRRTNK</sequence>
<organism evidence="2 3">
    <name type="scientific">Riccia fluitans</name>
    <dbReference type="NCBI Taxonomy" id="41844"/>
    <lineage>
        <taxon>Eukaryota</taxon>
        <taxon>Viridiplantae</taxon>
        <taxon>Streptophyta</taxon>
        <taxon>Embryophyta</taxon>
        <taxon>Marchantiophyta</taxon>
        <taxon>Marchantiopsida</taxon>
        <taxon>Marchantiidae</taxon>
        <taxon>Marchantiales</taxon>
        <taxon>Ricciaceae</taxon>
        <taxon>Riccia</taxon>
    </lineage>
</organism>
<gene>
    <name evidence="2" type="ORF">R1flu_011411</name>
</gene>
<keyword evidence="3" id="KW-1185">Reference proteome</keyword>